<keyword evidence="2" id="KW-1185">Reference proteome</keyword>
<protein>
    <submittedName>
        <fullName evidence="1">Uncharacterized protein</fullName>
    </submittedName>
</protein>
<dbReference type="Proteomes" id="UP000033615">
    <property type="component" value="Unassembled WGS sequence"/>
</dbReference>
<comment type="caution">
    <text evidence="1">The sequence shown here is derived from an EMBL/GenBank/DDBJ whole genome shotgun (WGS) entry which is preliminary data.</text>
</comment>
<gene>
    <name evidence="1" type="ORF">VT50_0214595</name>
</gene>
<dbReference type="EMBL" id="LAKD02000033">
    <property type="protein sequence ID" value="OPF79955.1"/>
    <property type="molecule type" value="Genomic_DNA"/>
</dbReference>
<name>A0A1V4D6A9_9ACTN</name>
<sequence>MGGGEGIVTAPHLDVPPGPGFVATVAAATGIHRADGFALAQLLITHPGPRRQNESAETVEDGMRRLATSLHLGPGDKEPPVIGARLTIRRGCAALDYGHDKYVMTIPPPSRDWLALVAHGALCRVCLVTAPLALAADQAETDAHVRASLAHGQVMWGSTFARRRF</sequence>
<organism evidence="1 2">
    <name type="scientific">Streptomyces antioxidans</name>
    <dbReference type="NCBI Taxonomy" id="1507734"/>
    <lineage>
        <taxon>Bacteria</taxon>
        <taxon>Bacillati</taxon>
        <taxon>Actinomycetota</taxon>
        <taxon>Actinomycetes</taxon>
        <taxon>Kitasatosporales</taxon>
        <taxon>Streptomycetaceae</taxon>
        <taxon>Streptomyces</taxon>
    </lineage>
</organism>
<proteinExistence type="predicted"/>
<evidence type="ECO:0000313" key="1">
    <source>
        <dbReference type="EMBL" id="OPF79955.1"/>
    </source>
</evidence>
<evidence type="ECO:0000313" key="2">
    <source>
        <dbReference type="Proteomes" id="UP000033615"/>
    </source>
</evidence>
<dbReference type="AlphaFoldDB" id="A0A1V4D6A9"/>
<reference evidence="1" key="1">
    <citation type="submission" date="2016-12" db="EMBL/GenBank/DDBJ databases">
        <title>Genome sequence of Streptomyces antioxidans MUSC 164.</title>
        <authorList>
            <person name="Lee L.-H."/>
            <person name="Ser H.-L."/>
        </authorList>
    </citation>
    <scope>NUCLEOTIDE SEQUENCE [LARGE SCALE GENOMIC DNA]</scope>
    <source>
        <strain evidence="1">MUSC 164</strain>
    </source>
</reference>
<accession>A0A1V4D6A9</accession>